<sequence length="91" mass="10199">MMQAFYWDVTPLGEWWNTITPKLTEWKANGVDRIWLPPASKGASGGLSMGYDPSDYFDFGEYFQHERPKPASAHALNSKTSSAKPTKVACK</sequence>
<dbReference type="Gene3D" id="3.20.20.80">
    <property type="entry name" value="Glycosidases"/>
    <property type="match status" value="1"/>
</dbReference>
<organism evidence="2 3">
    <name type="scientific">Capnocytophaga ochracea</name>
    <dbReference type="NCBI Taxonomy" id="1018"/>
    <lineage>
        <taxon>Bacteria</taxon>
        <taxon>Pseudomonadati</taxon>
        <taxon>Bacteroidota</taxon>
        <taxon>Flavobacteriia</taxon>
        <taxon>Flavobacteriales</taxon>
        <taxon>Flavobacteriaceae</taxon>
        <taxon>Capnocytophaga</taxon>
    </lineage>
</organism>
<dbReference type="AlphaFoldDB" id="A0A2X2UY41"/>
<dbReference type="InterPro" id="IPR017853">
    <property type="entry name" value="GH"/>
</dbReference>
<reference evidence="2 3" key="1">
    <citation type="submission" date="2018-06" db="EMBL/GenBank/DDBJ databases">
        <authorList>
            <consortium name="Pathogen Informatics"/>
            <person name="Doyle S."/>
        </authorList>
    </citation>
    <scope>NUCLEOTIDE SEQUENCE [LARGE SCALE GENOMIC DNA]</scope>
    <source>
        <strain evidence="2 3">NCTC11546</strain>
    </source>
</reference>
<name>A0A2X2UY41_CAPOC</name>
<feature type="region of interest" description="Disordered" evidence="1">
    <location>
        <begin position="70"/>
        <end position="91"/>
    </location>
</feature>
<evidence type="ECO:0000313" key="2">
    <source>
        <dbReference type="EMBL" id="SQA94350.1"/>
    </source>
</evidence>
<dbReference type="EMBL" id="UARG01000023">
    <property type="protein sequence ID" value="SQA94350.1"/>
    <property type="molecule type" value="Genomic_DNA"/>
</dbReference>
<proteinExistence type="predicted"/>
<accession>A0A2X2UY41</accession>
<dbReference type="Proteomes" id="UP000249891">
    <property type="component" value="Unassembled WGS sequence"/>
</dbReference>
<dbReference type="SUPFAM" id="SSF51445">
    <property type="entry name" value="(Trans)glycosidases"/>
    <property type="match status" value="1"/>
</dbReference>
<protein>
    <submittedName>
        <fullName evidence="2">Glucan 1,4-alpha-maltohexaosidase</fullName>
        <ecNumber evidence="2">3.2.1.98</ecNumber>
    </submittedName>
</protein>
<evidence type="ECO:0000313" key="3">
    <source>
        <dbReference type="Proteomes" id="UP000249891"/>
    </source>
</evidence>
<dbReference type="EC" id="3.2.1.98" evidence="2"/>
<keyword evidence="2" id="KW-0326">Glycosidase</keyword>
<keyword evidence="2" id="KW-0378">Hydrolase</keyword>
<feature type="compositionally biased region" description="Polar residues" evidence="1">
    <location>
        <begin position="75"/>
        <end position="84"/>
    </location>
</feature>
<dbReference type="GO" id="GO:0033927">
    <property type="term" value="F:glucan 1,4-alpha-maltohexaosidase activity"/>
    <property type="evidence" value="ECO:0007669"/>
    <property type="project" value="UniProtKB-EC"/>
</dbReference>
<gene>
    <name evidence="2" type="ORF">NCTC11546_02520</name>
</gene>
<evidence type="ECO:0000256" key="1">
    <source>
        <dbReference type="SAM" id="MobiDB-lite"/>
    </source>
</evidence>